<comment type="caution">
    <text evidence="2">The sequence shown here is derived from an EMBL/GenBank/DDBJ whole genome shotgun (WGS) entry which is preliminary data.</text>
</comment>
<accession>A0ABW5YP38</accession>
<keyword evidence="3" id="KW-1185">Reference proteome</keyword>
<evidence type="ECO:0000313" key="2">
    <source>
        <dbReference type="EMBL" id="MFD2892807.1"/>
    </source>
</evidence>
<sequence>MKNAITIIIFLYSSLTLIGQNPDTGYPENYKPKSINDALNYMEYSLPEKDKIEFKNKTEFNAVVDAHMGYGMFIRNSWLRHGNPKLLKFFYKNKVFPMDDMSSIILKLFHRKLNIKNYSSKPLLKPYHIKWKEGKEGRRKYNDSIDSVLKSFKVNDTITFKYYYSVIGNEPDEMKLYETCQPKAIVLKRNVRKRKLFVKLISACKKDGISTNNERDKGKELIELGKTGWTNYYVWYQ</sequence>
<name>A0ABW5YP38_9FLAO</name>
<feature type="domain" description="DUF6794" evidence="1">
    <location>
        <begin position="32"/>
        <end position="113"/>
    </location>
</feature>
<protein>
    <submittedName>
        <fullName evidence="2">DUF6794 domain-containing protein</fullName>
    </submittedName>
</protein>
<dbReference type="EMBL" id="JBHUPC010000019">
    <property type="protein sequence ID" value="MFD2892807.1"/>
    <property type="molecule type" value="Genomic_DNA"/>
</dbReference>
<organism evidence="2 3">
    <name type="scientific">Flavobacterium chuncheonense</name>
    <dbReference type="NCBI Taxonomy" id="2026653"/>
    <lineage>
        <taxon>Bacteria</taxon>
        <taxon>Pseudomonadati</taxon>
        <taxon>Bacteroidota</taxon>
        <taxon>Flavobacteriia</taxon>
        <taxon>Flavobacteriales</taxon>
        <taxon>Flavobacteriaceae</taxon>
        <taxon>Flavobacterium</taxon>
    </lineage>
</organism>
<evidence type="ECO:0000313" key="3">
    <source>
        <dbReference type="Proteomes" id="UP001597534"/>
    </source>
</evidence>
<dbReference type="Pfam" id="PF20594">
    <property type="entry name" value="DUF6794"/>
    <property type="match status" value="1"/>
</dbReference>
<dbReference type="RefSeq" id="WP_379812530.1">
    <property type="nucleotide sequence ID" value="NZ_JBHUPC010000019.1"/>
</dbReference>
<gene>
    <name evidence="2" type="ORF">ACFS5J_12375</name>
</gene>
<dbReference type="Proteomes" id="UP001597534">
    <property type="component" value="Unassembled WGS sequence"/>
</dbReference>
<evidence type="ECO:0000259" key="1">
    <source>
        <dbReference type="Pfam" id="PF20594"/>
    </source>
</evidence>
<reference evidence="3" key="1">
    <citation type="journal article" date="2019" name="Int. J. Syst. Evol. Microbiol.">
        <title>The Global Catalogue of Microorganisms (GCM) 10K type strain sequencing project: providing services to taxonomists for standard genome sequencing and annotation.</title>
        <authorList>
            <consortium name="The Broad Institute Genomics Platform"/>
            <consortium name="The Broad Institute Genome Sequencing Center for Infectious Disease"/>
            <person name="Wu L."/>
            <person name="Ma J."/>
        </authorList>
    </citation>
    <scope>NUCLEOTIDE SEQUENCE [LARGE SCALE GENOMIC DNA]</scope>
    <source>
        <strain evidence="3">KCTC 22671</strain>
    </source>
</reference>
<dbReference type="InterPro" id="IPR046744">
    <property type="entry name" value="DUF6794"/>
</dbReference>
<proteinExistence type="predicted"/>